<keyword evidence="2" id="KW-1185">Reference proteome</keyword>
<comment type="caution">
    <text evidence="1">The sequence shown here is derived from an EMBL/GenBank/DDBJ whole genome shotgun (WGS) entry which is preliminary data.</text>
</comment>
<accession>A0ACB9ZRJ5</accession>
<gene>
    <name evidence="1" type="ORF">M9H77_35050</name>
</gene>
<sequence>MFSTICYVFSRKMHRTGAPYRASSDNVDGFLTLRVDSLEEGHSTLRVWPNRYLHGHRIMLCGGMPVLTSDMGVRLFVIEHSYGVWLVLAMRCRNLVLMTSLCYEIRTLSLEPYCCITCSFEFRCRSCGDVS</sequence>
<organism evidence="1 2">
    <name type="scientific">Catharanthus roseus</name>
    <name type="common">Madagascar periwinkle</name>
    <name type="synonym">Vinca rosea</name>
    <dbReference type="NCBI Taxonomy" id="4058"/>
    <lineage>
        <taxon>Eukaryota</taxon>
        <taxon>Viridiplantae</taxon>
        <taxon>Streptophyta</taxon>
        <taxon>Embryophyta</taxon>
        <taxon>Tracheophyta</taxon>
        <taxon>Spermatophyta</taxon>
        <taxon>Magnoliopsida</taxon>
        <taxon>eudicotyledons</taxon>
        <taxon>Gunneridae</taxon>
        <taxon>Pentapetalae</taxon>
        <taxon>asterids</taxon>
        <taxon>lamiids</taxon>
        <taxon>Gentianales</taxon>
        <taxon>Apocynaceae</taxon>
        <taxon>Rauvolfioideae</taxon>
        <taxon>Vinceae</taxon>
        <taxon>Catharanthinae</taxon>
        <taxon>Catharanthus</taxon>
    </lineage>
</organism>
<dbReference type="EMBL" id="CM044708">
    <property type="protein sequence ID" value="KAI5649045.1"/>
    <property type="molecule type" value="Genomic_DNA"/>
</dbReference>
<reference evidence="2" key="1">
    <citation type="journal article" date="2023" name="Nat. Plants">
        <title>Single-cell RNA sequencing provides a high-resolution roadmap for understanding the multicellular compartmentation of specialized metabolism.</title>
        <authorList>
            <person name="Sun S."/>
            <person name="Shen X."/>
            <person name="Li Y."/>
            <person name="Li Y."/>
            <person name="Wang S."/>
            <person name="Li R."/>
            <person name="Zhang H."/>
            <person name="Shen G."/>
            <person name="Guo B."/>
            <person name="Wei J."/>
            <person name="Xu J."/>
            <person name="St-Pierre B."/>
            <person name="Chen S."/>
            <person name="Sun C."/>
        </authorList>
    </citation>
    <scope>NUCLEOTIDE SEQUENCE [LARGE SCALE GENOMIC DNA]</scope>
</reference>
<dbReference type="Proteomes" id="UP001060085">
    <property type="component" value="Linkage Group LG08"/>
</dbReference>
<protein>
    <submittedName>
        <fullName evidence="1">Uncharacterized protein</fullName>
    </submittedName>
</protein>
<proteinExistence type="predicted"/>
<evidence type="ECO:0000313" key="1">
    <source>
        <dbReference type="EMBL" id="KAI5649045.1"/>
    </source>
</evidence>
<name>A0ACB9ZRJ5_CATRO</name>
<evidence type="ECO:0000313" key="2">
    <source>
        <dbReference type="Proteomes" id="UP001060085"/>
    </source>
</evidence>